<comment type="caution">
    <text evidence="2">The sequence shown here is derived from an EMBL/GenBank/DDBJ whole genome shotgun (WGS) entry which is preliminary data.</text>
</comment>
<dbReference type="EMBL" id="CAJVCH010004080">
    <property type="protein sequence ID" value="CAG7651602.1"/>
    <property type="molecule type" value="Genomic_DNA"/>
</dbReference>
<name>A0A8J2NQN6_9HEXA</name>
<evidence type="ECO:0000256" key="1">
    <source>
        <dbReference type="SAM" id="MobiDB-lite"/>
    </source>
</evidence>
<keyword evidence="3" id="KW-1185">Reference proteome</keyword>
<feature type="non-terminal residue" evidence="2">
    <location>
        <position position="1"/>
    </location>
</feature>
<feature type="region of interest" description="Disordered" evidence="1">
    <location>
        <begin position="11"/>
        <end position="49"/>
    </location>
</feature>
<evidence type="ECO:0000313" key="3">
    <source>
        <dbReference type="Proteomes" id="UP000708208"/>
    </source>
</evidence>
<proteinExistence type="predicted"/>
<protein>
    <submittedName>
        <fullName evidence="2">Uncharacterized protein</fullName>
    </submittedName>
</protein>
<reference evidence="2" key="1">
    <citation type="submission" date="2021-06" db="EMBL/GenBank/DDBJ databases">
        <authorList>
            <person name="Hodson N. C."/>
            <person name="Mongue J. A."/>
            <person name="Jaron S. K."/>
        </authorList>
    </citation>
    <scope>NUCLEOTIDE SEQUENCE</scope>
</reference>
<dbReference type="AlphaFoldDB" id="A0A8J2NQN6"/>
<accession>A0A8J2NQN6</accession>
<dbReference type="Proteomes" id="UP000708208">
    <property type="component" value="Unassembled WGS sequence"/>
</dbReference>
<gene>
    <name evidence="2" type="ORF">AFUS01_LOCUS767</name>
</gene>
<organism evidence="2 3">
    <name type="scientific">Allacma fusca</name>
    <dbReference type="NCBI Taxonomy" id="39272"/>
    <lineage>
        <taxon>Eukaryota</taxon>
        <taxon>Metazoa</taxon>
        <taxon>Ecdysozoa</taxon>
        <taxon>Arthropoda</taxon>
        <taxon>Hexapoda</taxon>
        <taxon>Collembola</taxon>
        <taxon>Symphypleona</taxon>
        <taxon>Sminthuridae</taxon>
        <taxon>Allacma</taxon>
    </lineage>
</organism>
<sequence length="64" mass="7248">QHIFAYFVAPGSARESEEEQSCQPLIHGFPSSSTGREQPQPRKWYPQQNGPLCKLQISQCPLHP</sequence>
<evidence type="ECO:0000313" key="2">
    <source>
        <dbReference type="EMBL" id="CAG7651602.1"/>
    </source>
</evidence>